<gene>
    <name evidence="1" type="ORF">NQ314_009459</name>
</gene>
<dbReference type="AlphaFoldDB" id="A0AAV8Y1K0"/>
<accession>A0AAV8Y1K0</accession>
<reference evidence="1" key="1">
    <citation type="journal article" date="2023" name="Insect Mol. Biol.">
        <title>Genome sequencing provides insights into the evolution of gene families encoding plant cell wall-degrading enzymes in longhorned beetles.</title>
        <authorList>
            <person name="Shin N.R."/>
            <person name="Okamura Y."/>
            <person name="Kirsch R."/>
            <person name="Pauchet Y."/>
        </authorList>
    </citation>
    <scope>NUCLEOTIDE SEQUENCE</scope>
    <source>
        <strain evidence="1">RBIC_L_NR</strain>
    </source>
</reference>
<evidence type="ECO:0000313" key="1">
    <source>
        <dbReference type="EMBL" id="KAJ8944553.1"/>
    </source>
</evidence>
<proteinExistence type="predicted"/>
<organism evidence="1 2">
    <name type="scientific">Rhamnusium bicolor</name>
    <dbReference type="NCBI Taxonomy" id="1586634"/>
    <lineage>
        <taxon>Eukaryota</taxon>
        <taxon>Metazoa</taxon>
        <taxon>Ecdysozoa</taxon>
        <taxon>Arthropoda</taxon>
        <taxon>Hexapoda</taxon>
        <taxon>Insecta</taxon>
        <taxon>Pterygota</taxon>
        <taxon>Neoptera</taxon>
        <taxon>Endopterygota</taxon>
        <taxon>Coleoptera</taxon>
        <taxon>Polyphaga</taxon>
        <taxon>Cucujiformia</taxon>
        <taxon>Chrysomeloidea</taxon>
        <taxon>Cerambycidae</taxon>
        <taxon>Lepturinae</taxon>
        <taxon>Rhagiini</taxon>
        <taxon>Rhamnusium</taxon>
    </lineage>
</organism>
<evidence type="ECO:0000313" key="2">
    <source>
        <dbReference type="Proteomes" id="UP001162156"/>
    </source>
</evidence>
<dbReference type="EMBL" id="JANEYF010002585">
    <property type="protein sequence ID" value="KAJ8944553.1"/>
    <property type="molecule type" value="Genomic_DNA"/>
</dbReference>
<dbReference type="Proteomes" id="UP001162156">
    <property type="component" value="Unassembled WGS sequence"/>
</dbReference>
<sequence length="114" mass="13217">MDNFPARRISFKRVSDKTTFPLKFCRTRWVESSTACYRAIEIMDDIKTYVCDKHTKLPNTPSVKNVKRNIDDVLLKPKLSFFAIIASTLEVFLKKFQSDAPLAPFLYKKFGFIG</sequence>
<protein>
    <submittedName>
        <fullName evidence="1">Uncharacterized protein</fullName>
    </submittedName>
</protein>
<comment type="caution">
    <text evidence="1">The sequence shown here is derived from an EMBL/GenBank/DDBJ whole genome shotgun (WGS) entry which is preliminary data.</text>
</comment>
<keyword evidence="2" id="KW-1185">Reference proteome</keyword>
<name>A0AAV8Y1K0_9CUCU</name>